<proteinExistence type="predicted"/>
<reference evidence="1" key="1">
    <citation type="submission" date="2018-05" db="EMBL/GenBank/DDBJ databases">
        <authorList>
            <person name="Lanie J.A."/>
            <person name="Ng W.-L."/>
            <person name="Kazmierczak K.M."/>
            <person name="Andrzejewski T.M."/>
            <person name="Davidsen T.M."/>
            <person name="Wayne K.J."/>
            <person name="Tettelin H."/>
            <person name="Glass J.I."/>
            <person name="Rusch D."/>
            <person name="Podicherti R."/>
            <person name="Tsui H.-C.T."/>
            <person name="Winkler M.E."/>
        </authorList>
    </citation>
    <scope>NUCLEOTIDE SEQUENCE</scope>
</reference>
<gene>
    <name evidence="1" type="ORF">METZ01_LOCUS135798</name>
</gene>
<dbReference type="AlphaFoldDB" id="A0A381Z1B2"/>
<organism evidence="1">
    <name type="scientific">marine metagenome</name>
    <dbReference type="NCBI Taxonomy" id="408172"/>
    <lineage>
        <taxon>unclassified sequences</taxon>
        <taxon>metagenomes</taxon>
        <taxon>ecological metagenomes</taxon>
    </lineage>
</organism>
<sequence>VIVVDQEGEDWRMEEDALVKLSD</sequence>
<protein>
    <submittedName>
        <fullName evidence="1">Uncharacterized protein</fullName>
    </submittedName>
</protein>
<name>A0A381Z1B2_9ZZZZ</name>
<dbReference type="EMBL" id="UINC01019572">
    <property type="protein sequence ID" value="SVA82944.1"/>
    <property type="molecule type" value="Genomic_DNA"/>
</dbReference>
<evidence type="ECO:0000313" key="1">
    <source>
        <dbReference type="EMBL" id="SVA82944.1"/>
    </source>
</evidence>
<accession>A0A381Z1B2</accession>
<feature type="non-terminal residue" evidence="1">
    <location>
        <position position="1"/>
    </location>
</feature>